<organism evidence="2 3">
    <name type="scientific">Novosphingobium colocasiae</name>
    <dbReference type="NCBI Taxonomy" id="1256513"/>
    <lineage>
        <taxon>Bacteria</taxon>
        <taxon>Pseudomonadati</taxon>
        <taxon>Pseudomonadota</taxon>
        <taxon>Alphaproteobacteria</taxon>
        <taxon>Sphingomonadales</taxon>
        <taxon>Sphingomonadaceae</taxon>
        <taxon>Novosphingobium</taxon>
    </lineage>
</organism>
<proteinExistence type="predicted"/>
<dbReference type="RefSeq" id="WP_189620584.1">
    <property type="nucleotide sequence ID" value="NZ_BMZA01000004.1"/>
</dbReference>
<reference evidence="2" key="1">
    <citation type="journal article" date="2014" name="Int. J. Syst. Evol. Microbiol.">
        <title>Complete genome sequence of Corynebacterium casei LMG S-19264T (=DSM 44701T), isolated from a smear-ripened cheese.</title>
        <authorList>
            <consortium name="US DOE Joint Genome Institute (JGI-PGF)"/>
            <person name="Walter F."/>
            <person name="Albersmeier A."/>
            <person name="Kalinowski J."/>
            <person name="Ruckert C."/>
        </authorList>
    </citation>
    <scope>NUCLEOTIDE SEQUENCE</scope>
    <source>
        <strain evidence="2">KCTC 32255</strain>
    </source>
</reference>
<keyword evidence="3" id="KW-1185">Reference proteome</keyword>
<keyword evidence="1" id="KW-0472">Membrane</keyword>
<gene>
    <name evidence="2" type="ORF">GCM10011614_15150</name>
</gene>
<keyword evidence="1" id="KW-1133">Transmembrane helix</keyword>
<reference evidence="2" key="2">
    <citation type="submission" date="2020-09" db="EMBL/GenBank/DDBJ databases">
        <authorList>
            <person name="Sun Q."/>
            <person name="Kim S."/>
        </authorList>
    </citation>
    <scope>NUCLEOTIDE SEQUENCE</scope>
    <source>
        <strain evidence="2">KCTC 32255</strain>
    </source>
</reference>
<dbReference type="EMBL" id="BMZA01000004">
    <property type="protein sequence ID" value="GGZ01251.1"/>
    <property type="molecule type" value="Genomic_DNA"/>
</dbReference>
<name>A0A918PD98_9SPHN</name>
<comment type="caution">
    <text evidence="2">The sequence shown here is derived from an EMBL/GenBank/DDBJ whole genome shotgun (WGS) entry which is preliminary data.</text>
</comment>
<protein>
    <submittedName>
        <fullName evidence="2">Uncharacterized protein</fullName>
    </submittedName>
</protein>
<dbReference type="Proteomes" id="UP000648075">
    <property type="component" value="Unassembled WGS sequence"/>
</dbReference>
<sequence length="172" mass="16617">MTKSATKVTPITPEATTPENALILSDKAEAAKEAVAETTDKVVSFVKAHPVAVIAGGIAAGILVSALLPRRSGRKALGKALKLAEIAGAASMLVGEGAGAAKVLGSGAARGAGTLANKAGRASSSLGTTLGKAGVAALGAAATLGKATAAKAGDVSHSAGSAAERIKDRFVH</sequence>
<keyword evidence="1" id="KW-0812">Transmembrane</keyword>
<evidence type="ECO:0000256" key="1">
    <source>
        <dbReference type="SAM" id="Phobius"/>
    </source>
</evidence>
<feature type="transmembrane region" description="Helical" evidence="1">
    <location>
        <begin position="48"/>
        <end position="68"/>
    </location>
</feature>
<evidence type="ECO:0000313" key="2">
    <source>
        <dbReference type="EMBL" id="GGZ01251.1"/>
    </source>
</evidence>
<dbReference type="AlphaFoldDB" id="A0A918PD98"/>
<evidence type="ECO:0000313" key="3">
    <source>
        <dbReference type="Proteomes" id="UP000648075"/>
    </source>
</evidence>
<accession>A0A918PD98</accession>